<dbReference type="PANTHER" id="PTHR43156:SF2">
    <property type="entry name" value="STAGE II SPORULATION PROTEIN E"/>
    <property type="match status" value="1"/>
</dbReference>
<keyword evidence="5" id="KW-1185">Reference proteome</keyword>
<feature type="transmembrane region" description="Helical" evidence="2">
    <location>
        <begin position="12"/>
        <end position="34"/>
    </location>
</feature>
<organism evidence="4 5">
    <name type="scientific">Streptomyces nigrescens</name>
    <dbReference type="NCBI Taxonomy" id="1920"/>
    <lineage>
        <taxon>Bacteria</taxon>
        <taxon>Bacillati</taxon>
        <taxon>Actinomycetota</taxon>
        <taxon>Actinomycetes</taxon>
        <taxon>Kitasatosporales</taxon>
        <taxon>Streptomycetaceae</taxon>
        <taxon>Streptomyces</taxon>
    </lineage>
</organism>
<evidence type="ECO:0000259" key="3">
    <source>
        <dbReference type="SMART" id="SM00331"/>
    </source>
</evidence>
<dbReference type="InterPro" id="IPR001932">
    <property type="entry name" value="PPM-type_phosphatase-like_dom"/>
</dbReference>
<evidence type="ECO:0000313" key="5">
    <source>
        <dbReference type="Proteomes" id="UP001059597"/>
    </source>
</evidence>
<name>A0ABM7ZWU4_STRNI</name>
<dbReference type="Pfam" id="PF07228">
    <property type="entry name" value="SpoIIE"/>
    <property type="match status" value="1"/>
</dbReference>
<dbReference type="EMBL" id="AP026073">
    <property type="protein sequence ID" value="BDM70820.1"/>
    <property type="molecule type" value="Genomic_DNA"/>
</dbReference>
<proteinExistence type="predicted"/>
<keyword evidence="2" id="KW-1133">Transmembrane helix</keyword>
<reference evidence="4" key="1">
    <citation type="submission" date="2022-06" db="EMBL/GenBank/DDBJ databases">
        <title>Complete genome sequence of Streptomyces nigrescens HEK616.</title>
        <authorList>
            <person name="Asamizu S."/>
            <person name="Onaka H."/>
        </authorList>
    </citation>
    <scope>NUCLEOTIDE SEQUENCE</scope>
    <source>
        <strain evidence="4">HEK616</strain>
    </source>
</reference>
<feature type="transmembrane region" description="Helical" evidence="2">
    <location>
        <begin position="92"/>
        <end position="110"/>
    </location>
</feature>
<protein>
    <recommendedName>
        <fullName evidence="3">PPM-type phosphatase domain-containing protein</fullName>
    </recommendedName>
</protein>
<sequence length="377" mass="39587">MRLRHGPAQRAGFRRWSPGLLVVPLAIIVAVTVVDINSPASIHLGPFLVAAPAITASFAGPGLTGAVGALAVAAQIIIGTLHGGLMTPNHQAQIAALLVISVLVTVFRYVQDRHQRRLSRVQSVAVAAQQVLMRPLPERIGPLRIAATYLAADAEALIGGDLYAVAPTPGATRLVVGDVRGKGLSAIGEAAVLIGAFQGSAYRNLSLPGIAAHLGNSVHWNTAHRTAGDPEPTESFVTAVVLDVHHDEPFLTMVNCGHPPPLLLREGKVRSLEVQEPALPLGIGAPSEGDYQVETFDFAPGDLLLLYTDGVIEARDATGAFYRLPDRVAACTERDPGALVARLRDDLLAYAGGTLGDDVALIALTRTDGPEPRADRP</sequence>
<dbReference type="SMART" id="SM00331">
    <property type="entry name" value="PP2C_SIG"/>
    <property type="match status" value="1"/>
</dbReference>
<keyword evidence="2" id="KW-0472">Membrane</keyword>
<dbReference type="Gene3D" id="3.60.40.10">
    <property type="entry name" value="PPM-type phosphatase domain"/>
    <property type="match status" value="1"/>
</dbReference>
<dbReference type="PANTHER" id="PTHR43156">
    <property type="entry name" value="STAGE II SPORULATION PROTEIN E-RELATED"/>
    <property type="match status" value="1"/>
</dbReference>
<dbReference type="InterPro" id="IPR052016">
    <property type="entry name" value="Bact_Sigma-Reg"/>
</dbReference>
<keyword evidence="2" id="KW-0812">Transmembrane</keyword>
<accession>A0ABM7ZWU4</accession>
<gene>
    <name evidence="4" type="ORF">HEK616_43070</name>
</gene>
<dbReference type="Proteomes" id="UP001059597">
    <property type="component" value="Chromosome"/>
</dbReference>
<dbReference type="InterPro" id="IPR036457">
    <property type="entry name" value="PPM-type-like_dom_sf"/>
</dbReference>
<evidence type="ECO:0000313" key="4">
    <source>
        <dbReference type="EMBL" id="BDM70820.1"/>
    </source>
</evidence>
<evidence type="ECO:0000256" key="2">
    <source>
        <dbReference type="SAM" id="Phobius"/>
    </source>
</evidence>
<dbReference type="RefSeq" id="WP_261954505.1">
    <property type="nucleotide sequence ID" value="NZ_AP026073.1"/>
</dbReference>
<feature type="domain" description="PPM-type phosphatase" evidence="3">
    <location>
        <begin position="143"/>
        <end position="366"/>
    </location>
</feature>
<dbReference type="SUPFAM" id="SSF81606">
    <property type="entry name" value="PP2C-like"/>
    <property type="match status" value="1"/>
</dbReference>
<evidence type="ECO:0000256" key="1">
    <source>
        <dbReference type="ARBA" id="ARBA00022801"/>
    </source>
</evidence>
<keyword evidence="1" id="KW-0378">Hydrolase</keyword>